<dbReference type="CDD" id="cd02696">
    <property type="entry name" value="MurNAc-LAA"/>
    <property type="match status" value="1"/>
</dbReference>
<dbReference type="KEGG" id="mrb:Mrub_0091"/>
<dbReference type="PANTHER" id="PTHR30404:SF0">
    <property type="entry name" value="N-ACETYLMURAMOYL-L-ALANINE AMIDASE AMIC"/>
    <property type="match status" value="1"/>
</dbReference>
<feature type="region of interest" description="Disordered" evidence="2">
    <location>
        <begin position="24"/>
        <end position="44"/>
    </location>
</feature>
<dbReference type="EMBL" id="CP001743">
    <property type="protein sequence ID" value="ADD28182.1"/>
    <property type="molecule type" value="Genomic_DNA"/>
</dbReference>
<feature type="domain" description="MurNAc-LAA" evidence="3">
    <location>
        <begin position="24"/>
        <end position="170"/>
    </location>
</feature>
<dbReference type="InterPro" id="IPR050695">
    <property type="entry name" value="N-acetylmuramoyl_amidase_3"/>
</dbReference>
<sequence>MLLILLLGVVLMNQPRPRKSAYLVLDPGHGGRDPGAVDPNSGTRESDLNLAQALTLKEYLVALGYTVGFTRTTDVFVPLAERTRMAQAQGARVFVSVHHDTPTAPGPGVYYSAHPLSRSLAERIAAVLRGAWVRPSSASRFGRLYIDDFPGPAVLVEFGPTRPVSREERIARAQAVASPIASYVQEVVV</sequence>
<dbReference type="EMBL" id="CP001743">
    <property type="protein sequence ID" value="ADD26872.1"/>
    <property type="molecule type" value="Genomic_DNA"/>
</dbReference>
<gene>
    <name evidence="4" type="ordered locus">Mrub_0091</name>
    <name evidence="5" type="ordered locus">Mrub_1420</name>
</gene>
<name>A0A806CMA7_MEIRD</name>
<dbReference type="Gene3D" id="3.40.630.40">
    <property type="entry name" value="Zn-dependent exopeptidases"/>
    <property type="match status" value="1"/>
</dbReference>
<evidence type="ECO:0000313" key="5">
    <source>
        <dbReference type="EMBL" id="ADD28182.1"/>
    </source>
</evidence>
<organism evidence="4 6">
    <name type="scientific">Meiothermus ruber (strain ATCC 35948 / DSM 1279 / VKM B-1258 / 21)</name>
    <name type="common">Thermus ruber</name>
    <dbReference type="NCBI Taxonomy" id="504728"/>
    <lineage>
        <taxon>Bacteria</taxon>
        <taxon>Thermotogati</taxon>
        <taxon>Deinococcota</taxon>
        <taxon>Deinococci</taxon>
        <taxon>Thermales</taxon>
        <taxon>Thermaceae</taxon>
        <taxon>Meiothermus</taxon>
    </lineage>
</organism>
<dbReference type="Pfam" id="PF01520">
    <property type="entry name" value="Amidase_3"/>
    <property type="match status" value="1"/>
</dbReference>
<dbReference type="SUPFAM" id="SSF53187">
    <property type="entry name" value="Zn-dependent exopeptidases"/>
    <property type="match status" value="1"/>
</dbReference>
<dbReference type="InterPro" id="IPR002508">
    <property type="entry name" value="MurNAc-LAA_cat"/>
</dbReference>
<dbReference type="AlphaFoldDB" id="A0A806CMA7"/>
<evidence type="ECO:0000256" key="2">
    <source>
        <dbReference type="SAM" id="MobiDB-lite"/>
    </source>
</evidence>
<evidence type="ECO:0000313" key="4">
    <source>
        <dbReference type="EMBL" id="ADD26872.1"/>
    </source>
</evidence>
<evidence type="ECO:0000313" key="6">
    <source>
        <dbReference type="Proteomes" id="UP000006655"/>
    </source>
</evidence>
<dbReference type="GO" id="GO:0008745">
    <property type="term" value="F:N-acetylmuramoyl-L-alanine amidase activity"/>
    <property type="evidence" value="ECO:0007669"/>
    <property type="project" value="InterPro"/>
</dbReference>
<protein>
    <submittedName>
        <fullName evidence="4">Cell wall hydrolase/autolysin</fullName>
    </submittedName>
</protein>
<dbReference type="Proteomes" id="UP000006655">
    <property type="component" value="Chromosome"/>
</dbReference>
<dbReference type="KEGG" id="mrb:Mrub_1420"/>
<accession>A0A806CMA7</accession>
<dbReference type="GO" id="GO:0009253">
    <property type="term" value="P:peptidoglycan catabolic process"/>
    <property type="evidence" value="ECO:0007669"/>
    <property type="project" value="InterPro"/>
</dbReference>
<evidence type="ECO:0000256" key="1">
    <source>
        <dbReference type="ARBA" id="ARBA00022801"/>
    </source>
</evidence>
<dbReference type="PANTHER" id="PTHR30404">
    <property type="entry name" value="N-ACETYLMURAMOYL-L-ALANINE AMIDASE"/>
    <property type="match status" value="1"/>
</dbReference>
<keyword evidence="1 4" id="KW-0378">Hydrolase</keyword>
<reference evidence="4 6" key="1">
    <citation type="journal article" date="2010" name="Stand. Genomic Sci.">
        <title>Complete genome sequence of Meiothermus ruber type strain (21).</title>
        <authorList>
            <person name="Tindall B.J."/>
            <person name="Sikorski J."/>
            <person name="Lucas S."/>
            <person name="Goltsman E."/>
            <person name="Copeland A."/>
            <person name="Glavina Del Rio T."/>
            <person name="Nolan M."/>
            <person name="Tice H."/>
            <person name="Cheng J.F."/>
            <person name="Han C."/>
            <person name="Pitluck S."/>
            <person name="Liolios K."/>
            <person name="Ivanova N."/>
            <person name="Mavromatis K."/>
            <person name="Ovchinnikova G."/>
            <person name="Pati A."/>
            <person name="Fahnrich R."/>
            <person name="Goodwin L."/>
            <person name="Chen A."/>
            <person name="Palaniappan K."/>
            <person name="Land M."/>
            <person name="Hauser L."/>
            <person name="Chang Y.J."/>
            <person name="Jeffries C.D."/>
            <person name="Rohde M."/>
            <person name="Goker M."/>
            <person name="Woyke T."/>
            <person name="Bristow J."/>
            <person name="Eisen J.A."/>
            <person name="Markowitz V."/>
            <person name="Hugenholtz P."/>
            <person name="Kyrpides N.C."/>
            <person name="Klenk H.P."/>
            <person name="Lapidus A."/>
        </authorList>
    </citation>
    <scope>NUCLEOTIDE SEQUENCE [LARGE SCALE GENOMIC DNA]</scope>
    <source>
        <strain evidence="6">ATCC 35948 / DSM 1279 / VKM B-1258 / 21</strain>
        <strain evidence="4">DSM 1279</strain>
    </source>
</reference>
<keyword evidence="6" id="KW-1185">Reference proteome</keyword>
<evidence type="ECO:0000259" key="3">
    <source>
        <dbReference type="Pfam" id="PF01520"/>
    </source>
</evidence>
<proteinExistence type="predicted"/>
<dbReference type="GO" id="GO:0030288">
    <property type="term" value="C:outer membrane-bounded periplasmic space"/>
    <property type="evidence" value="ECO:0007669"/>
    <property type="project" value="TreeGrafter"/>
</dbReference>